<dbReference type="PANTHER" id="PTHR13859:SF27">
    <property type="entry name" value="HOMEOBOX-LIKE DOMAIN SUPERFAMILY PROTEIN"/>
    <property type="match status" value="1"/>
</dbReference>
<dbReference type="GO" id="GO:0005634">
    <property type="term" value="C:nucleus"/>
    <property type="evidence" value="ECO:0007669"/>
    <property type="project" value="UniProtKB-SubCell"/>
</dbReference>
<dbReference type="InterPro" id="IPR057712">
    <property type="entry name" value="DUF7952"/>
</dbReference>
<evidence type="ECO:0000256" key="2">
    <source>
        <dbReference type="ARBA" id="ARBA00023015"/>
    </source>
</evidence>
<keyword evidence="7" id="KW-0371">Homeobox</keyword>
<dbReference type="SMART" id="SM01189">
    <property type="entry name" value="ELM2"/>
    <property type="match status" value="2"/>
</dbReference>
<dbReference type="InterPro" id="IPR017884">
    <property type="entry name" value="SANT_dom"/>
</dbReference>
<comment type="caution">
    <text evidence="7">The sequence shown here is derived from an EMBL/GenBank/DDBJ whole genome shotgun (WGS) entry which is preliminary data.</text>
</comment>
<reference evidence="7 8" key="1">
    <citation type="journal article" date="2018" name="Mol. Plant">
        <title>The genome of Artemisia annua provides insight into the evolution of Asteraceae family and artemisinin biosynthesis.</title>
        <authorList>
            <person name="Shen Q."/>
            <person name="Zhang L."/>
            <person name="Liao Z."/>
            <person name="Wang S."/>
            <person name="Yan T."/>
            <person name="Shi P."/>
            <person name="Liu M."/>
            <person name="Fu X."/>
            <person name="Pan Q."/>
            <person name="Wang Y."/>
            <person name="Lv Z."/>
            <person name="Lu X."/>
            <person name="Zhang F."/>
            <person name="Jiang W."/>
            <person name="Ma Y."/>
            <person name="Chen M."/>
            <person name="Hao X."/>
            <person name="Li L."/>
            <person name="Tang Y."/>
            <person name="Lv G."/>
            <person name="Zhou Y."/>
            <person name="Sun X."/>
            <person name="Brodelius P.E."/>
            <person name="Rose J.K.C."/>
            <person name="Tang K."/>
        </authorList>
    </citation>
    <scope>NUCLEOTIDE SEQUENCE [LARGE SCALE GENOMIC DNA]</scope>
    <source>
        <strain evidence="8">cv. Huhao1</strain>
        <tissue evidence="7">Leaf</tissue>
    </source>
</reference>
<evidence type="ECO:0000259" key="6">
    <source>
        <dbReference type="PROSITE" id="PS51293"/>
    </source>
</evidence>
<proteinExistence type="predicted"/>
<feature type="compositionally biased region" description="Basic and acidic residues" evidence="5">
    <location>
        <begin position="559"/>
        <end position="573"/>
    </location>
</feature>
<protein>
    <submittedName>
        <fullName evidence="7">Homeodomain-like protein</fullName>
    </submittedName>
</protein>
<accession>A0A2U1L4B2</accession>
<feature type="compositionally biased region" description="Polar residues" evidence="5">
    <location>
        <begin position="544"/>
        <end position="558"/>
    </location>
</feature>
<keyword evidence="7" id="KW-0238">DNA-binding</keyword>
<dbReference type="Pfam" id="PF24662">
    <property type="entry name" value="DUF7650"/>
    <property type="match status" value="1"/>
</dbReference>
<dbReference type="EMBL" id="PKPP01011627">
    <property type="protein sequence ID" value="PWA43809.1"/>
    <property type="molecule type" value="Genomic_DNA"/>
</dbReference>
<dbReference type="Pfam" id="PF25826">
    <property type="entry name" value="DUF7952"/>
    <property type="match status" value="1"/>
</dbReference>
<evidence type="ECO:0000256" key="1">
    <source>
        <dbReference type="ARBA" id="ARBA00004123"/>
    </source>
</evidence>
<dbReference type="Gene3D" id="1.20.58.1880">
    <property type="match status" value="1"/>
</dbReference>
<evidence type="ECO:0000256" key="3">
    <source>
        <dbReference type="ARBA" id="ARBA00023163"/>
    </source>
</evidence>
<feature type="region of interest" description="Disordered" evidence="5">
    <location>
        <begin position="544"/>
        <end position="583"/>
    </location>
</feature>
<dbReference type="PROSITE" id="PS51293">
    <property type="entry name" value="SANT"/>
    <property type="match status" value="1"/>
</dbReference>
<gene>
    <name evidence="7" type="ORF">CTI12_AA533160</name>
</gene>
<keyword evidence="2" id="KW-0805">Transcription regulation</keyword>
<feature type="region of interest" description="Disordered" evidence="5">
    <location>
        <begin position="624"/>
        <end position="684"/>
    </location>
</feature>
<dbReference type="PANTHER" id="PTHR13859">
    <property type="entry name" value="ATROPHIN-RELATED"/>
    <property type="match status" value="1"/>
</dbReference>
<dbReference type="InterPro" id="IPR000949">
    <property type="entry name" value="ELM2_dom"/>
</dbReference>
<evidence type="ECO:0000313" key="8">
    <source>
        <dbReference type="Proteomes" id="UP000245207"/>
    </source>
</evidence>
<keyword evidence="8" id="KW-1185">Reference proteome</keyword>
<dbReference type="GO" id="GO:0003677">
    <property type="term" value="F:DNA binding"/>
    <property type="evidence" value="ECO:0007669"/>
    <property type="project" value="UniProtKB-KW"/>
</dbReference>
<keyword evidence="4" id="KW-0539">Nucleus</keyword>
<dbReference type="AlphaFoldDB" id="A0A2U1L4B2"/>
<comment type="subcellular location">
    <subcellularLocation>
        <location evidence="1">Nucleus</location>
    </subcellularLocation>
</comment>
<dbReference type="Proteomes" id="UP000245207">
    <property type="component" value="Unassembled WGS sequence"/>
</dbReference>
<evidence type="ECO:0000256" key="4">
    <source>
        <dbReference type="ARBA" id="ARBA00023242"/>
    </source>
</evidence>
<name>A0A2U1L4B2_ARTAN</name>
<dbReference type="STRING" id="35608.A0A2U1L4B2"/>
<evidence type="ECO:0000313" key="7">
    <source>
        <dbReference type="EMBL" id="PWA43809.1"/>
    </source>
</evidence>
<organism evidence="7 8">
    <name type="scientific">Artemisia annua</name>
    <name type="common">Sweet wormwood</name>
    <dbReference type="NCBI Taxonomy" id="35608"/>
    <lineage>
        <taxon>Eukaryota</taxon>
        <taxon>Viridiplantae</taxon>
        <taxon>Streptophyta</taxon>
        <taxon>Embryophyta</taxon>
        <taxon>Tracheophyta</taxon>
        <taxon>Spermatophyta</taxon>
        <taxon>Magnoliopsida</taxon>
        <taxon>eudicotyledons</taxon>
        <taxon>Gunneridae</taxon>
        <taxon>Pentapetalae</taxon>
        <taxon>asterids</taxon>
        <taxon>campanulids</taxon>
        <taxon>Asterales</taxon>
        <taxon>Asteraceae</taxon>
        <taxon>Asteroideae</taxon>
        <taxon>Anthemideae</taxon>
        <taxon>Artemisiinae</taxon>
        <taxon>Artemisia</taxon>
    </lineage>
</organism>
<feature type="domain" description="SANT" evidence="6">
    <location>
        <begin position="253"/>
        <end position="304"/>
    </location>
</feature>
<dbReference type="InterPro" id="IPR056067">
    <property type="entry name" value="DUF7650"/>
</dbReference>
<sequence length="758" mass="85963">MEDVDKRIEWLHSEPYAITGDIFGEPQKSTRVGCEYQAHIPSLITKHERLQLIKSPLCHDAKTDVQNHFEFGRSIPVTWVHSQHKNKEETLMEIKAKGKSGMSGSKIDHNLIPVPSSSNEESWSELEHDSLMDKKMEDVDKRIEWLHSEPYAITGDIFGEPQKSTRVGCEYQAHIPSLITKHERLQLIKSPLCHDAKTDVQNHFEFGRSIPVTWVHSQHKNKEETLMEIKAKGKSGMSGSKIDHNLIPVPSSSNEESWSELEHDSLVLGLYIFGKNFRAVDSFMGNKGMQNVISYYYGKFYRSEQHQKWSLYVRKRRTKSSPGRNTLRGWRRQELLSRLLPNVTDECKTHLTQVINTFDEGKLSFDEYVFSLRDTIGIKLLVEAIAVGKEKQDLTAKDKRRSRKKVKSHSLKTEEIINILKDRMSLSNARLNEVFWEAVWPRLLAKGWHSEQPTNYALKYSLVFLPPDVAKYSRRGLVKGSQYFDSLTGVLNKVASEPQLLENKVDPFTKRGSEDEQDLVKYTVVDTSSIGLVKVKELTSLSDFEPTDTQTSSSMSGETKQDMPVESQKEDVIRSAVESPDCETSDITRDMANHLDPMVAAIGDMKTGVSNNVQPVRKLKLVIKQRPKQHHVSNTCNDNSCDEDPRPEKKQKTIVIDLNNPRVSPLTDGNNSLVSTKPSVSPITNTTNHYELSSLGASNGQRQSTRNRPLTKKALEALANGFLHPKRKRKGLEDTTNRRVRAKTALVSSCGAPTLRIT</sequence>
<dbReference type="OrthoDB" id="1939398at2759"/>
<keyword evidence="3" id="KW-0804">Transcription</keyword>
<feature type="compositionally biased region" description="Polar residues" evidence="5">
    <location>
        <begin position="667"/>
        <end position="684"/>
    </location>
</feature>
<dbReference type="SUPFAM" id="SSF46689">
    <property type="entry name" value="Homeodomain-like"/>
    <property type="match status" value="1"/>
</dbReference>
<dbReference type="GO" id="GO:0003714">
    <property type="term" value="F:transcription corepressor activity"/>
    <property type="evidence" value="ECO:0007669"/>
    <property type="project" value="TreeGrafter"/>
</dbReference>
<dbReference type="InterPro" id="IPR009057">
    <property type="entry name" value="Homeodomain-like_sf"/>
</dbReference>
<evidence type="ECO:0000256" key="5">
    <source>
        <dbReference type="SAM" id="MobiDB-lite"/>
    </source>
</evidence>